<comment type="caution">
    <text evidence="2">The sequence shown here is derived from an EMBL/GenBank/DDBJ whole genome shotgun (WGS) entry which is preliminary data.</text>
</comment>
<accession>A0ABR5IW21</accession>
<reference evidence="2 3" key="1">
    <citation type="submission" date="2015-07" db="EMBL/GenBank/DDBJ databases">
        <authorList>
            <person name="Ju K.-S."/>
            <person name="Doroghazi J.R."/>
            <person name="Metcalf W.W."/>
        </authorList>
    </citation>
    <scope>NUCLEOTIDE SEQUENCE [LARGE SCALE GENOMIC DNA]</scope>
    <source>
        <strain evidence="2 3">NRRL B-3589</strain>
    </source>
</reference>
<evidence type="ECO:0000313" key="2">
    <source>
        <dbReference type="EMBL" id="KOG85340.1"/>
    </source>
</evidence>
<feature type="compositionally biased region" description="Basic and acidic residues" evidence="1">
    <location>
        <begin position="93"/>
        <end position="114"/>
    </location>
</feature>
<organism evidence="2 3">
    <name type="scientific">Streptomyces varsoviensis</name>
    <dbReference type="NCBI Taxonomy" id="67373"/>
    <lineage>
        <taxon>Bacteria</taxon>
        <taxon>Bacillati</taxon>
        <taxon>Actinomycetota</taxon>
        <taxon>Actinomycetes</taxon>
        <taxon>Kitasatosporales</taxon>
        <taxon>Streptomycetaceae</taxon>
        <taxon>Streptomyces</taxon>
    </lineage>
</organism>
<name>A0ABR5IW21_9ACTN</name>
<evidence type="ECO:0008006" key="4">
    <source>
        <dbReference type="Google" id="ProtNLM"/>
    </source>
</evidence>
<sequence>MKCGHGWEQSYEIEHHVDSHGRTFVVYIADGARVPSPLTTPTCTNCGAHVVRIMGSGRVSMVTEALHSPPHAAQGAAVASGADAAPLGGLDAPDERRERPAEPAGHPGDHHWHLADLLKPFHHRK</sequence>
<feature type="compositionally biased region" description="Low complexity" evidence="1">
    <location>
        <begin position="72"/>
        <end position="91"/>
    </location>
</feature>
<proteinExistence type="predicted"/>
<dbReference type="Proteomes" id="UP000037020">
    <property type="component" value="Unassembled WGS sequence"/>
</dbReference>
<gene>
    <name evidence="2" type="ORF">ADK38_37225</name>
</gene>
<feature type="region of interest" description="Disordered" evidence="1">
    <location>
        <begin position="72"/>
        <end position="114"/>
    </location>
</feature>
<dbReference type="EMBL" id="LGUT01003488">
    <property type="protein sequence ID" value="KOG85340.1"/>
    <property type="molecule type" value="Genomic_DNA"/>
</dbReference>
<keyword evidence="3" id="KW-1185">Reference proteome</keyword>
<evidence type="ECO:0000256" key="1">
    <source>
        <dbReference type="SAM" id="MobiDB-lite"/>
    </source>
</evidence>
<evidence type="ECO:0000313" key="3">
    <source>
        <dbReference type="Proteomes" id="UP000037020"/>
    </source>
</evidence>
<protein>
    <recommendedName>
        <fullName evidence="4">C2H2-type domain-containing protein</fullName>
    </recommendedName>
</protein>